<protein>
    <recommendedName>
        <fullName evidence="2">C2H2-type domain-containing protein</fullName>
    </recommendedName>
</protein>
<feature type="compositionally biased region" description="Polar residues" evidence="1">
    <location>
        <begin position="100"/>
        <end position="109"/>
    </location>
</feature>
<dbReference type="InterPro" id="IPR036236">
    <property type="entry name" value="Znf_C2H2_sf"/>
</dbReference>
<evidence type="ECO:0000256" key="1">
    <source>
        <dbReference type="SAM" id="MobiDB-lite"/>
    </source>
</evidence>
<sequence>ILNGTGLFSAFHDSKYYQCNICKFKSVTSSTLLQHLFTHMFFCDQCPFYTYSHVNLSQHMFEKHICNLNENANDFENPKSFDLLYVTRCSDGTFALCMDSSSRKGSTNDPRLIISSATPSNQQQNKPAKKKNSKQKESSNEDENDAAVVLGKSHTDHRLLKHSKGKGKQNQTYVLMKHRRCYLMKRNSRLHSLTLEYNICREHTIRQMCLTQNILKQRKFLAKFHSTRFIDDITICLRTIVNQIVNSEENRLELAEKGYYSSSIDTYTLKKLKIFKLKSKLNFRQEN</sequence>
<dbReference type="Proteomes" id="UP000663848">
    <property type="component" value="Unassembled WGS sequence"/>
</dbReference>
<gene>
    <name evidence="3" type="ORF">QYT958_LOCUS36473</name>
</gene>
<dbReference type="SMART" id="SM00355">
    <property type="entry name" value="ZnF_C2H2"/>
    <property type="match status" value="2"/>
</dbReference>
<name>A0A821ZPK4_9BILA</name>
<feature type="domain" description="C2H2-type" evidence="2">
    <location>
        <begin position="41"/>
        <end position="64"/>
    </location>
</feature>
<evidence type="ECO:0000259" key="2">
    <source>
        <dbReference type="SMART" id="SM00355"/>
    </source>
</evidence>
<comment type="caution">
    <text evidence="3">The sequence shown here is derived from an EMBL/GenBank/DDBJ whole genome shotgun (WGS) entry which is preliminary data.</text>
</comment>
<evidence type="ECO:0000313" key="4">
    <source>
        <dbReference type="Proteomes" id="UP000663848"/>
    </source>
</evidence>
<feature type="region of interest" description="Disordered" evidence="1">
    <location>
        <begin position="100"/>
        <end position="145"/>
    </location>
</feature>
<dbReference type="InterPro" id="IPR013087">
    <property type="entry name" value="Znf_C2H2_type"/>
</dbReference>
<proteinExistence type="predicted"/>
<dbReference type="EMBL" id="CAJOBR010029082">
    <property type="protein sequence ID" value="CAF4984303.1"/>
    <property type="molecule type" value="Genomic_DNA"/>
</dbReference>
<feature type="domain" description="C2H2-type" evidence="2">
    <location>
        <begin position="17"/>
        <end position="39"/>
    </location>
</feature>
<dbReference type="Gene3D" id="3.30.160.60">
    <property type="entry name" value="Classic Zinc Finger"/>
    <property type="match status" value="1"/>
</dbReference>
<feature type="non-terminal residue" evidence="3">
    <location>
        <position position="1"/>
    </location>
</feature>
<organism evidence="3 4">
    <name type="scientific">Rotaria socialis</name>
    <dbReference type="NCBI Taxonomy" id="392032"/>
    <lineage>
        <taxon>Eukaryota</taxon>
        <taxon>Metazoa</taxon>
        <taxon>Spiralia</taxon>
        <taxon>Gnathifera</taxon>
        <taxon>Rotifera</taxon>
        <taxon>Eurotatoria</taxon>
        <taxon>Bdelloidea</taxon>
        <taxon>Philodinida</taxon>
        <taxon>Philodinidae</taxon>
        <taxon>Rotaria</taxon>
    </lineage>
</organism>
<reference evidence="3" key="1">
    <citation type="submission" date="2021-02" db="EMBL/GenBank/DDBJ databases">
        <authorList>
            <person name="Nowell W R."/>
        </authorList>
    </citation>
    <scope>NUCLEOTIDE SEQUENCE</scope>
</reference>
<evidence type="ECO:0000313" key="3">
    <source>
        <dbReference type="EMBL" id="CAF4984303.1"/>
    </source>
</evidence>
<dbReference type="AlphaFoldDB" id="A0A821ZPK4"/>
<accession>A0A821ZPK4</accession>
<dbReference type="SUPFAM" id="SSF57667">
    <property type="entry name" value="beta-beta-alpha zinc fingers"/>
    <property type="match status" value="1"/>
</dbReference>